<evidence type="ECO:0000313" key="2">
    <source>
        <dbReference type="EMBL" id="SER09787.1"/>
    </source>
</evidence>
<evidence type="ECO:0000256" key="1">
    <source>
        <dbReference type="SAM" id="Coils"/>
    </source>
</evidence>
<dbReference type="RefSeq" id="WP_074753906.1">
    <property type="nucleotide sequence ID" value="NZ_FOGJ01000002.1"/>
</dbReference>
<keyword evidence="1" id="KW-0175">Coiled coil</keyword>
<gene>
    <name evidence="2" type="ORF">SAMN04487884_10243</name>
</gene>
<dbReference type="Proteomes" id="UP000182584">
    <property type="component" value="Unassembled WGS sequence"/>
</dbReference>
<evidence type="ECO:0000313" key="3">
    <source>
        <dbReference type="Proteomes" id="UP000182584"/>
    </source>
</evidence>
<accession>A0A1H9LF07</accession>
<dbReference type="eggNOG" id="ENOG502Z918">
    <property type="taxonomic scope" value="Bacteria"/>
</dbReference>
<organism evidence="2 3">
    <name type="scientific">Butyrivibrio fibrisolvens</name>
    <dbReference type="NCBI Taxonomy" id="831"/>
    <lineage>
        <taxon>Bacteria</taxon>
        <taxon>Bacillati</taxon>
        <taxon>Bacillota</taxon>
        <taxon>Clostridia</taxon>
        <taxon>Lachnospirales</taxon>
        <taxon>Lachnospiraceae</taxon>
        <taxon>Butyrivibrio</taxon>
    </lineage>
</organism>
<dbReference type="Pfam" id="PF12784">
    <property type="entry name" value="PDDEXK_2"/>
    <property type="match status" value="1"/>
</dbReference>
<dbReference type="OrthoDB" id="2057992at2"/>
<dbReference type="Gene3D" id="1.10.287.1490">
    <property type="match status" value="1"/>
</dbReference>
<proteinExistence type="predicted"/>
<reference evidence="2 3" key="1">
    <citation type="submission" date="2016-10" db="EMBL/GenBank/DDBJ databases">
        <authorList>
            <person name="de Groot N.N."/>
        </authorList>
    </citation>
    <scope>NUCLEOTIDE SEQUENCE [LARGE SCALE GENOMIC DNA]</scope>
    <source>
        <strain evidence="2 3">AR40</strain>
    </source>
</reference>
<protein>
    <submittedName>
        <fullName evidence="2">PD-(D/E)XK nuclease family transposase</fullName>
    </submittedName>
</protein>
<dbReference type="AlphaFoldDB" id="A0A1H9LF07"/>
<dbReference type="EMBL" id="FOGJ01000002">
    <property type="protein sequence ID" value="SER09787.1"/>
    <property type="molecule type" value="Genomic_DNA"/>
</dbReference>
<sequence>MQSKYQSLKHYFPVIRTREEILMEIRRSPKLSTIFDSWTTEHQDLFLDICTGSKGVKMLYDSYFKEILNPETKPERLSWLLSVILSQKVTVKHQLANDNNRLGDEASLVITDIVVELEDGTIANIEVQKIGYKFAGERASCYMADLLMRQYKRIKTKCKNANKKFNYKDVPPVYTIIFMESSPSDFKNYPNVLMHTFRHKSDSGLELKMLENCIFIPIDIFRDRLHNEGIKDDFDAWLTFLGCDNIEYISTLIEKYPDFKPMYQDLYDICLNVEEVMQMFSKELQELDHNTVIYMIDELQDQLDEAKGQLDEAKGQLDEAKDQLDEAKDQLDEAKDQLDEANATISEKDAAISMKDATIADLQLKIKALESRLSK</sequence>
<name>A0A1H9LF07_BUTFI</name>
<dbReference type="SUPFAM" id="SSF57997">
    <property type="entry name" value="Tropomyosin"/>
    <property type="match status" value="1"/>
</dbReference>
<feature type="coiled-coil region" evidence="1">
    <location>
        <begin position="296"/>
        <end position="372"/>
    </location>
</feature>